<dbReference type="RefSeq" id="WP_219481666.1">
    <property type="nucleotide sequence ID" value="NZ_JAHXCT010000005.1"/>
</dbReference>
<evidence type="ECO:0000313" key="2">
    <source>
        <dbReference type="EMBL" id="MBW4769673.1"/>
    </source>
</evidence>
<dbReference type="EMBL" id="JAHXCT010000005">
    <property type="protein sequence ID" value="MBW4769673.1"/>
    <property type="molecule type" value="Genomic_DNA"/>
</dbReference>
<protein>
    <recommendedName>
        <fullName evidence="1">DUF6850 domain-containing protein</fullName>
    </recommendedName>
</protein>
<name>A0ABS6YDN2_9BACT</name>
<sequence length="505" mass="56702">MKRKTIAILLVLWLGAFNALYASSLDSIAILEHNALWTRVLQKHADNPASAPTLYSTSLSSGSVSFDYQHSNKPFLYQKGTGYKVGKIDIQSYLLLPSNLCLWGSAGYKRGKIECISFNSAADFDILYPYVLGDTLQTSPTIEQYSFSGGAATTMKQWTIGAVIDFRAMQQFSRKDPRTRSIATDLVLKVGAKYAFTTYDLGLDMGGIFYKQTNDVAFFREEGTSKEYLYTGLGTNYARFSGNNLSAYYKATGLLFDIHLNPKTKQGAFISAGYRFVPYNQILPKLNALPLTTLYNTMWKAHFGWKAEQQLGWSVYASVVHNRRLGNENVVGNAAGGEYRKLISMSMYKNRQWDYAVGALLKAGDKYVFTAHVQGGYKTNKMQYVEPLHVMEANFVYVNTQMQYQQAVNSRSTLTLDVSSTVMNNVKKQLIMPFAVMDKNITEMINLSYEHLKANAFQIEGSVLFTYKPACWKSNKTLFARLNSGFVGLKGYQQTNMSVALGVYF</sequence>
<dbReference type="Proteomes" id="UP000788426">
    <property type="component" value="Unassembled WGS sequence"/>
</dbReference>
<proteinExistence type="predicted"/>
<accession>A0ABS6YDN2</accession>
<comment type="caution">
    <text evidence="2">The sequence shown here is derived from an EMBL/GenBank/DDBJ whole genome shotgun (WGS) entry which is preliminary data.</text>
</comment>
<organism evidence="2 3">
    <name type="scientific">Hoylesella nanceiensis</name>
    <dbReference type="NCBI Taxonomy" id="425941"/>
    <lineage>
        <taxon>Bacteria</taxon>
        <taxon>Pseudomonadati</taxon>
        <taxon>Bacteroidota</taxon>
        <taxon>Bacteroidia</taxon>
        <taxon>Bacteroidales</taxon>
        <taxon>Prevotellaceae</taxon>
        <taxon>Hoylesella</taxon>
    </lineage>
</organism>
<evidence type="ECO:0000259" key="1">
    <source>
        <dbReference type="Pfam" id="PF21012"/>
    </source>
</evidence>
<dbReference type="InterPro" id="IPR049236">
    <property type="entry name" value="DUF6850"/>
</dbReference>
<evidence type="ECO:0000313" key="3">
    <source>
        <dbReference type="Proteomes" id="UP000788426"/>
    </source>
</evidence>
<dbReference type="Pfam" id="PF21012">
    <property type="entry name" value="DUF6850"/>
    <property type="match status" value="1"/>
</dbReference>
<reference evidence="2 3" key="1">
    <citation type="submission" date="2021-07" db="EMBL/GenBank/DDBJ databases">
        <title>Genomic diversity and antimicrobial resistance of Prevotella spp. isolated from chronic lung disease airways.</title>
        <authorList>
            <person name="Webb K.A."/>
            <person name="Olagoke O.S."/>
            <person name="Baird T."/>
            <person name="Neill J."/>
            <person name="Pham A."/>
            <person name="Wells T.J."/>
            <person name="Ramsay K.A."/>
            <person name="Bell S.C."/>
            <person name="Sarovich D.S."/>
            <person name="Price E.P."/>
        </authorList>
    </citation>
    <scope>NUCLEOTIDE SEQUENCE [LARGE SCALE GENOMIC DNA]</scope>
    <source>
        <strain evidence="2 3">SCHI0011.S.12</strain>
    </source>
</reference>
<keyword evidence="3" id="KW-1185">Reference proteome</keyword>
<feature type="domain" description="DUF6850" evidence="1">
    <location>
        <begin position="49"/>
        <end position="505"/>
    </location>
</feature>
<gene>
    <name evidence="2" type="ORF">KZO38_07860</name>
</gene>